<dbReference type="OrthoDB" id="5359669at2759"/>
<protein>
    <submittedName>
        <fullName evidence="2">Uncharacterized protein</fullName>
    </submittedName>
</protein>
<feature type="compositionally biased region" description="Basic and acidic residues" evidence="1">
    <location>
        <begin position="120"/>
        <end position="135"/>
    </location>
</feature>
<feature type="compositionally biased region" description="Polar residues" evidence="1">
    <location>
        <begin position="32"/>
        <end position="41"/>
    </location>
</feature>
<feature type="region of interest" description="Disordered" evidence="1">
    <location>
        <begin position="285"/>
        <end position="309"/>
    </location>
</feature>
<accession>A0A6A6B6H7</accession>
<dbReference type="Proteomes" id="UP000799438">
    <property type="component" value="Unassembled WGS sequence"/>
</dbReference>
<evidence type="ECO:0000256" key="1">
    <source>
        <dbReference type="SAM" id="MobiDB-lite"/>
    </source>
</evidence>
<keyword evidence="3" id="KW-1185">Reference proteome</keyword>
<feature type="region of interest" description="Disordered" evidence="1">
    <location>
        <begin position="32"/>
        <end position="91"/>
    </location>
</feature>
<dbReference type="GeneID" id="54294729"/>
<organism evidence="2 3">
    <name type="scientific">Aplosporella prunicola CBS 121167</name>
    <dbReference type="NCBI Taxonomy" id="1176127"/>
    <lineage>
        <taxon>Eukaryota</taxon>
        <taxon>Fungi</taxon>
        <taxon>Dikarya</taxon>
        <taxon>Ascomycota</taxon>
        <taxon>Pezizomycotina</taxon>
        <taxon>Dothideomycetes</taxon>
        <taxon>Dothideomycetes incertae sedis</taxon>
        <taxon>Botryosphaeriales</taxon>
        <taxon>Aplosporellaceae</taxon>
        <taxon>Aplosporella</taxon>
    </lineage>
</organism>
<evidence type="ECO:0000313" key="3">
    <source>
        <dbReference type="Proteomes" id="UP000799438"/>
    </source>
</evidence>
<evidence type="ECO:0000313" key="2">
    <source>
        <dbReference type="EMBL" id="KAF2139248.1"/>
    </source>
</evidence>
<dbReference type="RefSeq" id="XP_033394961.1">
    <property type="nucleotide sequence ID" value="XM_033537233.1"/>
</dbReference>
<feature type="region of interest" description="Disordered" evidence="1">
    <location>
        <begin position="114"/>
        <end position="159"/>
    </location>
</feature>
<reference evidence="2" key="1">
    <citation type="journal article" date="2020" name="Stud. Mycol.">
        <title>101 Dothideomycetes genomes: a test case for predicting lifestyles and emergence of pathogens.</title>
        <authorList>
            <person name="Haridas S."/>
            <person name="Albert R."/>
            <person name="Binder M."/>
            <person name="Bloem J."/>
            <person name="Labutti K."/>
            <person name="Salamov A."/>
            <person name="Andreopoulos B."/>
            <person name="Baker S."/>
            <person name="Barry K."/>
            <person name="Bills G."/>
            <person name="Bluhm B."/>
            <person name="Cannon C."/>
            <person name="Castanera R."/>
            <person name="Culley D."/>
            <person name="Daum C."/>
            <person name="Ezra D."/>
            <person name="Gonzalez J."/>
            <person name="Henrissat B."/>
            <person name="Kuo A."/>
            <person name="Liang C."/>
            <person name="Lipzen A."/>
            <person name="Lutzoni F."/>
            <person name="Magnuson J."/>
            <person name="Mondo S."/>
            <person name="Nolan M."/>
            <person name="Ohm R."/>
            <person name="Pangilinan J."/>
            <person name="Park H.-J."/>
            <person name="Ramirez L."/>
            <person name="Alfaro M."/>
            <person name="Sun H."/>
            <person name="Tritt A."/>
            <person name="Yoshinaga Y."/>
            <person name="Zwiers L.-H."/>
            <person name="Turgeon B."/>
            <person name="Goodwin S."/>
            <person name="Spatafora J."/>
            <person name="Crous P."/>
            <person name="Grigoriev I."/>
        </authorList>
    </citation>
    <scope>NUCLEOTIDE SEQUENCE</scope>
    <source>
        <strain evidence="2">CBS 121167</strain>
    </source>
</reference>
<dbReference type="EMBL" id="ML995493">
    <property type="protein sequence ID" value="KAF2139248.1"/>
    <property type="molecule type" value="Genomic_DNA"/>
</dbReference>
<sequence>MGLNYYASSPTVVLPPHQPAYFDQRFNTPAFTSRASTSPSGRVSKYPVPPSINYQAAPTNAVAGRKRSLEDVSDEAPVDGSKIITKPKPEPIMGPGMTLIYPGEPGFAIAAESQTGTWAETKHESEEASKPEERPIAVSRKSQRTERTKQASSSPPPAARSLAYKATTMQIDDAGHTIQDLTMALGIGWKEIVFNPAKKDGARGWAKYISRHYPLACPQILHESEAHDAFLVHARDVADNQAKFFLFSQDLRSCRLLSTSLEGVIRNLTQHPIVYESDVVFARATSTPPPPATPLQSPTTNDTEMSIDAPSMPSQLQAVDTAMQM</sequence>
<name>A0A6A6B6H7_9PEZI</name>
<dbReference type="AlphaFoldDB" id="A0A6A6B6H7"/>
<proteinExistence type="predicted"/>
<gene>
    <name evidence="2" type="ORF">K452DRAFT_232460</name>
</gene>